<dbReference type="InterPro" id="IPR051213">
    <property type="entry name" value="START_lipid_transfer"/>
</dbReference>
<organism evidence="4 5">
    <name type="scientific">Emiliania huxleyi (strain CCMP1516)</name>
    <dbReference type="NCBI Taxonomy" id="280463"/>
    <lineage>
        <taxon>Eukaryota</taxon>
        <taxon>Haptista</taxon>
        <taxon>Haptophyta</taxon>
        <taxon>Prymnesiophyceae</taxon>
        <taxon>Isochrysidales</taxon>
        <taxon>Noelaerhabdaceae</taxon>
        <taxon>Emiliania</taxon>
    </lineage>
</organism>
<reference evidence="5" key="1">
    <citation type="journal article" date="2013" name="Nature">
        <title>Pan genome of the phytoplankton Emiliania underpins its global distribution.</title>
        <authorList>
            <person name="Read B.A."/>
            <person name="Kegel J."/>
            <person name="Klute M.J."/>
            <person name="Kuo A."/>
            <person name="Lefebvre S.C."/>
            <person name="Maumus F."/>
            <person name="Mayer C."/>
            <person name="Miller J."/>
            <person name="Monier A."/>
            <person name="Salamov A."/>
            <person name="Young J."/>
            <person name="Aguilar M."/>
            <person name="Claverie J.M."/>
            <person name="Frickenhaus S."/>
            <person name="Gonzalez K."/>
            <person name="Herman E.K."/>
            <person name="Lin Y.C."/>
            <person name="Napier J."/>
            <person name="Ogata H."/>
            <person name="Sarno A.F."/>
            <person name="Shmutz J."/>
            <person name="Schroeder D."/>
            <person name="de Vargas C."/>
            <person name="Verret F."/>
            <person name="von Dassow P."/>
            <person name="Valentin K."/>
            <person name="Van de Peer Y."/>
            <person name="Wheeler G."/>
            <person name="Dacks J.B."/>
            <person name="Delwiche C.F."/>
            <person name="Dyhrman S.T."/>
            <person name="Glockner G."/>
            <person name="John U."/>
            <person name="Richards T."/>
            <person name="Worden A.Z."/>
            <person name="Zhang X."/>
            <person name="Grigoriev I.V."/>
            <person name="Allen A.E."/>
            <person name="Bidle K."/>
            <person name="Borodovsky M."/>
            <person name="Bowler C."/>
            <person name="Brownlee C."/>
            <person name="Cock J.M."/>
            <person name="Elias M."/>
            <person name="Gladyshev V.N."/>
            <person name="Groth M."/>
            <person name="Guda C."/>
            <person name="Hadaegh A."/>
            <person name="Iglesias-Rodriguez M.D."/>
            <person name="Jenkins J."/>
            <person name="Jones B.M."/>
            <person name="Lawson T."/>
            <person name="Leese F."/>
            <person name="Lindquist E."/>
            <person name="Lobanov A."/>
            <person name="Lomsadze A."/>
            <person name="Malik S.B."/>
            <person name="Marsh M.E."/>
            <person name="Mackinder L."/>
            <person name="Mock T."/>
            <person name="Mueller-Roeber B."/>
            <person name="Pagarete A."/>
            <person name="Parker M."/>
            <person name="Probert I."/>
            <person name="Quesneville H."/>
            <person name="Raines C."/>
            <person name="Rensing S.A."/>
            <person name="Riano-Pachon D.M."/>
            <person name="Richier S."/>
            <person name="Rokitta S."/>
            <person name="Shiraiwa Y."/>
            <person name="Soanes D.M."/>
            <person name="van der Giezen M."/>
            <person name="Wahlund T.M."/>
            <person name="Williams B."/>
            <person name="Wilson W."/>
            <person name="Wolfe G."/>
            <person name="Wurch L.L."/>
        </authorList>
    </citation>
    <scope>NUCLEOTIDE SEQUENCE</scope>
</reference>
<dbReference type="InterPro" id="IPR002913">
    <property type="entry name" value="START_lipid-bd_dom"/>
</dbReference>
<dbReference type="PROSITE" id="PS50848">
    <property type="entry name" value="START"/>
    <property type="match status" value="1"/>
</dbReference>
<protein>
    <recommendedName>
        <fullName evidence="3">START domain-containing protein</fullName>
    </recommendedName>
</protein>
<dbReference type="PaxDb" id="2903-EOD17443"/>
<sequence length="265" mass="29039">MRVILLLFLAGPASAARAVTVPAPLQRPLDCVRSLLDRLPRPRDGSWPATGSTRPPPRGPADIERFVGEATEEEGWAPVVSRDGFQVSRRNLRGSRHVYVRGQGVFGAPPEAVIGLFETSDAALIRRYNPLYDSGWDLERYDSRTKAAYAKVRAACPGVRPRDTVSLISRRDVGGGGAWGCGGTVFFQEATTHPAAPPLRGVVRAKILRGMFLVQPVPGCPRQTRFTFTQQCDAGGVIPSWLMNRLIVSESIHFLQRLDRTAQGR</sequence>
<evidence type="ECO:0000259" key="3">
    <source>
        <dbReference type="PROSITE" id="PS50848"/>
    </source>
</evidence>
<dbReference type="HOGENOM" id="CLU_1051439_0_0_1"/>
<dbReference type="SUPFAM" id="SSF55961">
    <property type="entry name" value="Bet v1-like"/>
    <property type="match status" value="1"/>
</dbReference>
<dbReference type="Gene3D" id="3.30.530.20">
    <property type="match status" value="1"/>
</dbReference>
<keyword evidence="2" id="KW-0732">Signal</keyword>
<feature type="domain" description="START" evidence="3">
    <location>
        <begin position="71"/>
        <end position="265"/>
    </location>
</feature>
<dbReference type="InterPro" id="IPR023393">
    <property type="entry name" value="START-like_dom_sf"/>
</dbReference>
<evidence type="ECO:0000256" key="1">
    <source>
        <dbReference type="SAM" id="MobiDB-lite"/>
    </source>
</evidence>
<dbReference type="CDD" id="cd00177">
    <property type="entry name" value="START"/>
    <property type="match status" value="1"/>
</dbReference>
<dbReference type="EnsemblProtists" id="EOD17443">
    <property type="protein sequence ID" value="EOD17443"/>
    <property type="gene ID" value="EMIHUDRAFT_210159"/>
</dbReference>
<proteinExistence type="predicted"/>
<dbReference type="AlphaFoldDB" id="A0A0D3J1Q8"/>
<name>A0A0D3J1Q8_EMIH1</name>
<reference evidence="4" key="2">
    <citation type="submission" date="2024-10" db="UniProtKB">
        <authorList>
            <consortium name="EnsemblProtists"/>
        </authorList>
    </citation>
    <scope>IDENTIFICATION</scope>
</reference>
<dbReference type="OMA" id="MACTIVP"/>
<dbReference type="Proteomes" id="UP000013827">
    <property type="component" value="Unassembled WGS sequence"/>
</dbReference>
<accession>A0A0D3J1Q8</accession>
<dbReference type="KEGG" id="ehx:EMIHUDRAFT_210159"/>
<keyword evidence="5" id="KW-1185">Reference proteome</keyword>
<dbReference type="GO" id="GO:0005737">
    <property type="term" value="C:cytoplasm"/>
    <property type="evidence" value="ECO:0007669"/>
    <property type="project" value="UniProtKB-ARBA"/>
</dbReference>
<dbReference type="PANTHER" id="PTHR19308:SF14">
    <property type="entry name" value="START DOMAIN-CONTAINING PROTEIN"/>
    <property type="match status" value="1"/>
</dbReference>
<dbReference type="GeneID" id="17263593"/>
<evidence type="ECO:0000256" key="2">
    <source>
        <dbReference type="SAM" id="SignalP"/>
    </source>
</evidence>
<dbReference type="PANTHER" id="PTHR19308">
    <property type="entry name" value="PHOSPHATIDYLCHOLINE TRANSFER PROTEIN"/>
    <property type="match status" value="1"/>
</dbReference>
<evidence type="ECO:0000313" key="5">
    <source>
        <dbReference type="Proteomes" id="UP000013827"/>
    </source>
</evidence>
<dbReference type="STRING" id="2903.R1C4G2"/>
<evidence type="ECO:0000313" key="4">
    <source>
        <dbReference type="EnsemblProtists" id="EOD17443"/>
    </source>
</evidence>
<feature type="region of interest" description="Disordered" evidence="1">
    <location>
        <begin position="42"/>
        <end position="61"/>
    </location>
</feature>
<dbReference type="RefSeq" id="XP_005769872.1">
    <property type="nucleotide sequence ID" value="XM_005769815.1"/>
</dbReference>
<dbReference type="GO" id="GO:0008289">
    <property type="term" value="F:lipid binding"/>
    <property type="evidence" value="ECO:0007669"/>
    <property type="project" value="InterPro"/>
</dbReference>
<feature type="signal peptide" evidence="2">
    <location>
        <begin position="1"/>
        <end position="15"/>
    </location>
</feature>
<feature type="chain" id="PRO_5044291287" description="START domain-containing protein" evidence="2">
    <location>
        <begin position="16"/>
        <end position="265"/>
    </location>
</feature>
<dbReference type="Pfam" id="PF01852">
    <property type="entry name" value="START"/>
    <property type="match status" value="1"/>
</dbReference>